<dbReference type="InterPro" id="IPR036188">
    <property type="entry name" value="FAD/NAD-bd_sf"/>
</dbReference>
<dbReference type="EC" id="5.5.1.19" evidence="3"/>
<sequence>MSRQSDKAVTERVYTGCTSVCGMYIETYTATIPNYGCRVETQQTKGLEEGLVEGSPNEKNFCGEKKSREKILKRAYGRMDRPMLKKLLLQKCASNGVTFLTSKVDGVSHGGGCSTVSLTDGRTIQGTMVLDATGHARKLVNFDQKFDPGYQGAYGITAKDESHPFELDTMLFMDWRDEHTQSDPAMRASNEALPTFLYVMPFTKNKVFLEETSLVARPAVGFEELKQRLEARMKWLGIKVKKVEDEEYCLIPMGGVLPQHPQRVLGIGGTAGMVHPSTGFMMTRMLGSAPVVADAIIDQLAKPTDKATDSGTSQQPLTEQEAEEMAAAVWRATWPVERIRQRAFFCFGMEMLLTLNLGQMREFFAAFFSLSDFHWQGFLSARLSFTQLIGFGLSLFTSATSDTRLNLLRLGIPGLIQMLLVLFPTVTGYYKGDLTVRDKKFAHDAAAAAASKLKQPQSPAQPS</sequence>
<dbReference type="GO" id="GO:0016860">
    <property type="term" value="F:intramolecular oxidoreductase activity"/>
    <property type="evidence" value="ECO:0007669"/>
    <property type="project" value="UniProtKB-ARBA"/>
</dbReference>
<accession>A0A0M3LC94</accession>
<evidence type="ECO:0000256" key="3">
    <source>
        <dbReference type="ARBA" id="ARBA00012242"/>
    </source>
</evidence>
<dbReference type="InterPro" id="IPR010108">
    <property type="entry name" value="Lycopene_cyclase_b/e"/>
</dbReference>
<dbReference type="Gene3D" id="3.50.50.60">
    <property type="entry name" value="FAD/NAD(P)-binding domain"/>
    <property type="match status" value="1"/>
</dbReference>
<dbReference type="AlphaFoldDB" id="A0A0M3LC94"/>
<name>A0A0M3LC94_9CHLO</name>
<dbReference type="NCBIfam" id="TIGR01790">
    <property type="entry name" value="carotene-cycl"/>
    <property type="match status" value="1"/>
</dbReference>
<evidence type="ECO:0000256" key="5">
    <source>
        <dbReference type="ARBA" id="ARBA00023027"/>
    </source>
</evidence>
<evidence type="ECO:0000256" key="2">
    <source>
        <dbReference type="ARBA" id="ARBA00006599"/>
    </source>
</evidence>
<keyword evidence="4" id="KW-0125">Carotenoid biosynthesis</keyword>
<evidence type="ECO:0000256" key="1">
    <source>
        <dbReference type="ARBA" id="ARBA00005089"/>
    </source>
</evidence>
<dbReference type="SUPFAM" id="SSF51905">
    <property type="entry name" value="FAD/NAD(P)-binding domain"/>
    <property type="match status" value="1"/>
</dbReference>
<dbReference type="PANTHER" id="PTHR39757">
    <property type="match status" value="1"/>
</dbReference>
<dbReference type="PANTHER" id="PTHR39757:SF5">
    <property type="entry name" value="OS02G0190600 PROTEIN"/>
    <property type="match status" value="1"/>
</dbReference>
<dbReference type="Pfam" id="PF05834">
    <property type="entry name" value="Lycopene_cycl"/>
    <property type="match status" value="1"/>
</dbReference>
<keyword evidence="5" id="KW-0520">NAD</keyword>
<proteinExistence type="evidence at transcript level"/>
<dbReference type="EMBL" id="KM016906">
    <property type="protein sequence ID" value="AIO08304.1"/>
    <property type="molecule type" value="mRNA"/>
</dbReference>
<comment type="pathway">
    <text evidence="1">Carotenoid biosynthesis; beta-carotene biosynthesis.</text>
</comment>
<dbReference type="GO" id="GO:0016705">
    <property type="term" value="F:oxidoreductase activity, acting on paired donors, with incorporation or reduction of molecular oxygen"/>
    <property type="evidence" value="ECO:0007669"/>
    <property type="project" value="InterPro"/>
</dbReference>
<protein>
    <recommendedName>
        <fullName evidence="3">lycopene beta-cyclase</fullName>
        <ecNumber evidence="3">5.5.1.19</ecNumber>
    </recommendedName>
</protein>
<evidence type="ECO:0000256" key="6">
    <source>
        <dbReference type="ARBA" id="ARBA00037906"/>
    </source>
</evidence>
<evidence type="ECO:0000313" key="7">
    <source>
        <dbReference type="EMBL" id="AIO08304.1"/>
    </source>
</evidence>
<comment type="similarity">
    <text evidence="2">Belongs to the lycopene cyclase family.</text>
</comment>
<dbReference type="GO" id="GO:0016117">
    <property type="term" value="P:carotenoid biosynthetic process"/>
    <property type="evidence" value="ECO:0007669"/>
    <property type="project" value="UniProtKB-KW"/>
</dbReference>
<comment type="pathway">
    <text evidence="6">Carotenoid biosynthesis; beta-zeacarotene biosynthesis.</text>
</comment>
<reference evidence="7" key="1">
    <citation type="submission" date="2014-06" db="EMBL/GenBank/DDBJ databases">
        <authorList>
            <person name="Ju J."/>
            <person name="Zhang J."/>
        </authorList>
    </citation>
    <scope>NUCLEOTIDE SEQUENCE</scope>
</reference>
<organism evidence="7">
    <name type="scientific">Dunaliella sp. KU22</name>
    <dbReference type="NCBI Taxonomy" id="1545437"/>
    <lineage>
        <taxon>Eukaryota</taxon>
        <taxon>Viridiplantae</taxon>
        <taxon>Chlorophyta</taxon>
        <taxon>core chlorophytes</taxon>
        <taxon>Chlorophyceae</taxon>
        <taxon>CS clade</taxon>
        <taxon>Chlamydomonadales</taxon>
        <taxon>Dunaliellaceae</taxon>
        <taxon>Dunaliella</taxon>
    </lineage>
</organism>
<evidence type="ECO:0000256" key="4">
    <source>
        <dbReference type="ARBA" id="ARBA00022746"/>
    </source>
</evidence>
<gene>
    <name evidence="7" type="primary">LCYB</name>
</gene>